<dbReference type="GO" id="GO:0018580">
    <property type="term" value="F:nitronate monooxygenase activity"/>
    <property type="evidence" value="ECO:0007669"/>
    <property type="project" value="InterPro"/>
</dbReference>
<evidence type="ECO:0000313" key="5">
    <source>
        <dbReference type="Proteomes" id="UP000225277"/>
    </source>
</evidence>
<dbReference type="GO" id="GO:0051213">
    <property type="term" value="F:dioxygenase activity"/>
    <property type="evidence" value="ECO:0007669"/>
    <property type="project" value="UniProtKB-KW"/>
</dbReference>
<accession>A0A2D3UNS7</accession>
<dbReference type="SUPFAM" id="SSF51412">
    <property type="entry name" value="Inosine monophosphate dehydrogenase (IMPDH)"/>
    <property type="match status" value="1"/>
</dbReference>
<dbReference type="CDD" id="cd04730">
    <property type="entry name" value="NPD_like"/>
    <property type="match status" value="1"/>
</dbReference>
<dbReference type="RefSeq" id="XP_023622125.1">
    <property type="nucleotide sequence ID" value="XM_023766357.1"/>
</dbReference>
<reference evidence="4 5" key="1">
    <citation type="submission" date="2016-03" db="EMBL/GenBank/DDBJ databases">
        <authorList>
            <person name="Ploux O."/>
        </authorList>
    </citation>
    <scope>NUCLEOTIDE SEQUENCE [LARGE SCALE GENOMIC DNA]</scope>
    <source>
        <strain evidence="4 5">URUG2</strain>
    </source>
</reference>
<keyword evidence="5" id="KW-1185">Reference proteome</keyword>
<proteinExistence type="predicted"/>
<dbReference type="PANTHER" id="PTHR32332:SF34">
    <property type="entry name" value="2-NITROPROPANE DIOXYGENASE FAMILY, PUTATIVE-RELATED"/>
    <property type="match status" value="1"/>
</dbReference>
<evidence type="ECO:0000313" key="4">
    <source>
        <dbReference type="EMBL" id="CZT15228.1"/>
    </source>
</evidence>
<dbReference type="EMBL" id="FJUY01000001">
    <property type="protein sequence ID" value="CZT15228.1"/>
    <property type="molecule type" value="Genomic_DNA"/>
</dbReference>
<protein>
    <submittedName>
        <fullName evidence="4">Related to FMN-dependent 2-nitropropane dioxygenase</fullName>
    </submittedName>
</protein>
<evidence type="ECO:0000256" key="2">
    <source>
        <dbReference type="ARBA" id="ARBA00022643"/>
    </source>
</evidence>
<keyword evidence="2" id="KW-0288">FMN</keyword>
<dbReference type="PANTHER" id="PTHR32332">
    <property type="entry name" value="2-NITROPROPANE DIOXYGENASE"/>
    <property type="match status" value="1"/>
</dbReference>
<keyword evidence="4" id="KW-0223">Dioxygenase</keyword>
<dbReference type="GeneID" id="35596406"/>
<dbReference type="Pfam" id="PF03060">
    <property type="entry name" value="NMO"/>
    <property type="match status" value="1"/>
</dbReference>
<dbReference type="Gene3D" id="3.20.20.70">
    <property type="entry name" value="Aldolase class I"/>
    <property type="match status" value="1"/>
</dbReference>
<dbReference type="InterPro" id="IPR004136">
    <property type="entry name" value="NMO"/>
</dbReference>
<dbReference type="Proteomes" id="UP000225277">
    <property type="component" value="Unassembled WGS sequence"/>
</dbReference>
<sequence length="341" mass="35532">MLGAATPTLAVNVSTAGGLGFIAGGTKIDALEDSLQQVAQLSRETTTTQIQQAPQDVVIPIGVGFQLWSCKLNLATTVFKKYVPAVAWLYAPTKQSELADWANGIREITQGKTHIWVQVGSVDEARSAVSLAKPDVLVIQGSDAGGHGLSQSASIISLVPEVMDMLAAIGQSDLPVLAAGGISDGRGVAGALALGASGVVMGTRFLAAQEAGISRGWQQEVVRLSDGGQTTIRSTLCDRLKETKGWPACYDGRAAINKGHEDEVKGMSDDENVALYKKESAEGESAWGPNGRMVTYAGTGVGLVRGTKPAAAIVDEVQEEARACLIRSGMSAGHENGRSKM</sequence>
<dbReference type="OrthoDB" id="2349068at2759"/>
<gene>
    <name evidence="4" type="ORF">RCC_01100</name>
</gene>
<dbReference type="InterPro" id="IPR013785">
    <property type="entry name" value="Aldolase_TIM"/>
</dbReference>
<keyword evidence="3" id="KW-0560">Oxidoreductase</keyword>
<dbReference type="AlphaFoldDB" id="A0A2D3UNS7"/>
<keyword evidence="1" id="KW-0285">Flavoprotein</keyword>
<evidence type="ECO:0000256" key="1">
    <source>
        <dbReference type="ARBA" id="ARBA00022630"/>
    </source>
</evidence>
<name>A0A2D3UNS7_9PEZI</name>
<dbReference type="STRING" id="112498.A0A2D3UNS7"/>
<organism evidence="4 5">
    <name type="scientific">Ramularia collo-cygni</name>
    <dbReference type="NCBI Taxonomy" id="112498"/>
    <lineage>
        <taxon>Eukaryota</taxon>
        <taxon>Fungi</taxon>
        <taxon>Dikarya</taxon>
        <taxon>Ascomycota</taxon>
        <taxon>Pezizomycotina</taxon>
        <taxon>Dothideomycetes</taxon>
        <taxon>Dothideomycetidae</taxon>
        <taxon>Mycosphaerellales</taxon>
        <taxon>Mycosphaerellaceae</taxon>
        <taxon>Ramularia</taxon>
    </lineage>
</organism>
<evidence type="ECO:0000256" key="3">
    <source>
        <dbReference type="ARBA" id="ARBA00023002"/>
    </source>
</evidence>